<dbReference type="SUPFAM" id="SSF53335">
    <property type="entry name" value="S-adenosyl-L-methionine-dependent methyltransferases"/>
    <property type="match status" value="1"/>
</dbReference>
<evidence type="ECO:0000256" key="4">
    <source>
        <dbReference type="ARBA" id="ARBA00022679"/>
    </source>
</evidence>
<dbReference type="RefSeq" id="WP_109605767.1">
    <property type="nucleotide sequence ID" value="NZ_QGGI01000017.1"/>
</dbReference>
<comment type="pathway">
    <text evidence="7">tRNA modification; N(7)-methylguanine-tRNA biosynthesis.</text>
</comment>
<dbReference type="Gene3D" id="3.40.50.150">
    <property type="entry name" value="Vaccinia Virus protein VP39"/>
    <property type="match status" value="1"/>
</dbReference>
<comment type="caution">
    <text evidence="7">Lacks conserved residue(s) required for the propagation of feature annotation.</text>
</comment>
<evidence type="ECO:0000256" key="5">
    <source>
        <dbReference type="ARBA" id="ARBA00022691"/>
    </source>
</evidence>
<evidence type="ECO:0000313" key="9">
    <source>
        <dbReference type="Proteomes" id="UP000245921"/>
    </source>
</evidence>
<dbReference type="HAMAP" id="MF_01057">
    <property type="entry name" value="tRNA_methyltr_TrmB"/>
    <property type="match status" value="1"/>
</dbReference>
<feature type="binding site" evidence="7">
    <location>
        <position position="60"/>
    </location>
    <ligand>
        <name>S-adenosyl-L-methionine</name>
        <dbReference type="ChEBI" id="CHEBI:59789"/>
    </ligand>
</feature>
<gene>
    <name evidence="7" type="primary">trmB</name>
    <name evidence="8" type="ORF">C7380_11737</name>
</gene>
<dbReference type="Pfam" id="PF02390">
    <property type="entry name" value="Methyltransf_4"/>
    <property type="match status" value="1"/>
</dbReference>
<comment type="catalytic activity">
    <reaction evidence="1 7">
        <text>guanosine(46) in tRNA + S-adenosyl-L-methionine = N(7)-methylguanosine(46) in tRNA + S-adenosyl-L-homocysteine</text>
        <dbReference type="Rhea" id="RHEA:42708"/>
        <dbReference type="Rhea" id="RHEA-COMP:10188"/>
        <dbReference type="Rhea" id="RHEA-COMP:10189"/>
        <dbReference type="ChEBI" id="CHEBI:57856"/>
        <dbReference type="ChEBI" id="CHEBI:59789"/>
        <dbReference type="ChEBI" id="CHEBI:74269"/>
        <dbReference type="ChEBI" id="CHEBI:74480"/>
        <dbReference type="EC" id="2.1.1.33"/>
    </reaction>
</comment>
<dbReference type="PANTHER" id="PTHR23417:SF14">
    <property type="entry name" value="PENTACOTRIPEPTIDE-REPEAT REGION OF PRORP DOMAIN-CONTAINING PROTEIN"/>
    <property type="match status" value="1"/>
</dbReference>
<dbReference type="AlphaFoldDB" id="A0AA45C5D7"/>
<comment type="similarity">
    <text evidence="7">Belongs to the class I-like SAM-binding methyltransferase superfamily. TrmB family.</text>
</comment>
<organism evidence="8 9">
    <name type="scientific">Oceanotoga teriensis</name>
    <dbReference type="NCBI Taxonomy" id="515440"/>
    <lineage>
        <taxon>Bacteria</taxon>
        <taxon>Thermotogati</taxon>
        <taxon>Thermotogota</taxon>
        <taxon>Thermotogae</taxon>
        <taxon>Petrotogales</taxon>
        <taxon>Petrotogaceae</taxon>
        <taxon>Oceanotoga</taxon>
    </lineage>
</organism>
<dbReference type="EC" id="2.1.1.33" evidence="7"/>
<dbReference type="Proteomes" id="UP000245921">
    <property type="component" value="Unassembled WGS sequence"/>
</dbReference>
<dbReference type="GO" id="GO:0008176">
    <property type="term" value="F:tRNA (guanine(46)-N7)-methyltransferase activity"/>
    <property type="evidence" value="ECO:0007669"/>
    <property type="project" value="UniProtKB-UniRule"/>
</dbReference>
<evidence type="ECO:0000256" key="6">
    <source>
        <dbReference type="ARBA" id="ARBA00022694"/>
    </source>
</evidence>
<dbReference type="InterPro" id="IPR029063">
    <property type="entry name" value="SAM-dependent_MTases_sf"/>
</dbReference>
<comment type="caution">
    <text evidence="8">The sequence shown here is derived from an EMBL/GenBank/DDBJ whole genome shotgun (WGS) entry which is preliminary data.</text>
</comment>
<dbReference type="GO" id="GO:0043527">
    <property type="term" value="C:tRNA methyltransferase complex"/>
    <property type="evidence" value="ECO:0007669"/>
    <property type="project" value="TreeGrafter"/>
</dbReference>
<feature type="binding site" evidence="7">
    <location>
        <position position="146"/>
    </location>
    <ligand>
        <name>substrate</name>
    </ligand>
</feature>
<reference evidence="8 9" key="1">
    <citation type="submission" date="2018-05" db="EMBL/GenBank/DDBJ databases">
        <title>Genomic Encyclopedia of Type Strains, Phase IV (KMG-IV): sequencing the most valuable type-strain genomes for metagenomic binning, comparative biology and taxonomic classification.</title>
        <authorList>
            <person name="Goeker M."/>
        </authorList>
    </citation>
    <scope>NUCLEOTIDE SEQUENCE [LARGE SCALE GENOMIC DNA]</scope>
    <source>
        <strain evidence="8 9">DSM 24906</strain>
    </source>
</reference>
<name>A0AA45C5D7_9BACT</name>
<protein>
    <recommendedName>
        <fullName evidence="7">tRNA (guanine-N(7)-)-methyltransferase</fullName>
        <ecNumber evidence="7">2.1.1.33</ecNumber>
    </recommendedName>
    <alternativeName>
        <fullName evidence="7">tRNA (guanine(46)-N(7))-methyltransferase</fullName>
    </alternativeName>
    <alternativeName>
        <fullName evidence="7">tRNA(m7G46)-methyltransferase</fullName>
    </alternativeName>
</protein>
<feature type="binding site" evidence="7">
    <location>
        <position position="35"/>
    </location>
    <ligand>
        <name>S-adenosyl-L-methionine</name>
        <dbReference type="ChEBI" id="CHEBI:59789"/>
    </ligand>
</feature>
<evidence type="ECO:0000256" key="3">
    <source>
        <dbReference type="ARBA" id="ARBA00022603"/>
    </source>
</evidence>
<dbReference type="InterPro" id="IPR055361">
    <property type="entry name" value="tRNA_methyltr_TrmB_bact"/>
</dbReference>
<feature type="binding site" evidence="7">
    <location>
        <begin position="179"/>
        <end position="182"/>
    </location>
    <ligand>
        <name>substrate</name>
    </ligand>
</feature>
<evidence type="ECO:0000256" key="2">
    <source>
        <dbReference type="ARBA" id="ARBA00003015"/>
    </source>
</evidence>
<keyword evidence="4 7" id="KW-0808">Transferase</keyword>
<keyword evidence="5 7" id="KW-0949">S-adenosyl-L-methionine</keyword>
<comment type="function">
    <text evidence="2 7">Catalyzes the formation of N(7)-methylguanine at position 46 (m7G46) in tRNA.</text>
</comment>
<accession>A0AA45C5D7</accession>
<keyword evidence="6 7" id="KW-0819">tRNA processing</keyword>
<evidence type="ECO:0000313" key="8">
    <source>
        <dbReference type="EMBL" id="PWJ88747.1"/>
    </source>
</evidence>
<dbReference type="PANTHER" id="PTHR23417">
    <property type="entry name" value="3-DEOXY-D-MANNO-OCTULOSONIC-ACID TRANSFERASE/TRNA GUANINE-N 7 - -METHYLTRANSFERASE"/>
    <property type="match status" value="1"/>
</dbReference>
<evidence type="ECO:0000256" key="7">
    <source>
        <dbReference type="HAMAP-Rule" id="MF_01057"/>
    </source>
</evidence>
<proteinExistence type="inferred from homology"/>
<evidence type="ECO:0000256" key="1">
    <source>
        <dbReference type="ARBA" id="ARBA00000142"/>
    </source>
</evidence>
<feature type="binding site" evidence="7">
    <location>
        <position position="87"/>
    </location>
    <ligand>
        <name>S-adenosyl-L-methionine</name>
        <dbReference type="ChEBI" id="CHEBI:59789"/>
    </ligand>
</feature>
<dbReference type="NCBIfam" id="TIGR00091">
    <property type="entry name" value="tRNA (guanosine(46)-N7)-methyltransferase TrmB"/>
    <property type="match status" value="1"/>
</dbReference>
<dbReference type="PROSITE" id="PS51625">
    <property type="entry name" value="SAM_MT_TRMB"/>
    <property type="match status" value="1"/>
</dbReference>
<sequence>MNVASLKYEIFSQNIITYPFNWEKEFGNKRKLNIEIGFGGGEFLAYLASKNPEENYIGFETSLLSCERAQKKFFEKNLINVRIIRGDARVLIPELFKDKSVSRVYVNFPCPWPKKRHENRRIFVKNFRDTLSAILKDNSEMHLATDVDWYAEEVYENFKKDERFEVEEIIKNFDREFKTRYEKKWDDEGRNKYLLKIKKVNYSPIERYFIGEDNMPHKKIKKINIKKIEEISDNIFEEDMKKVIIRESYYDNKNNKYLIKTLASDNNYTQEFFVTVTKREDEWLIKLDSMTSPYRTPSVKYAIETIAKYLGE</sequence>
<dbReference type="InterPro" id="IPR003358">
    <property type="entry name" value="tRNA_(Gua-N-7)_MeTrfase_Trmb"/>
</dbReference>
<feature type="binding site" evidence="7">
    <location>
        <position position="114"/>
    </location>
    <ligand>
        <name>substrate</name>
    </ligand>
</feature>
<keyword evidence="9" id="KW-1185">Reference proteome</keyword>
<dbReference type="EMBL" id="QGGI01000017">
    <property type="protein sequence ID" value="PWJ88747.1"/>
    <property type="molecule type" value="Genomic_DNA"/>
</dbReference>
<dbReference type="CDD" id="cd02440">
    <property type="entry name" value="AdoMet_MTases"/>
    <property type="match status" value="1"/>
</dbReference>
<keyword evidence="3 7" id="KW-0489">Methyltransferase</keyword>